<accession>A0A0S3SRF7</accession>
<sequence>MSQIISLFRLQVLDICGRYFLELSHLKVHCFKLTIPNLMPLNAPKTKILVLINLAVLSEIDDSLVNQHFVNKS</sequence>
<evidence type="ECO:0000313" key="2">
    <source>
        <dbReference type="Proteomes" id="UP000291084"/>
    </source>
</evidence>
<dbReference type="Proteomes" id="UP000291084">
    <property type="component" value="Chromosome 8"/>
</dbReference>
<reference evidence="1 2" key="1">
    <citation type="journal article" date="2015" name="Sci. Rep.">
        <title>The power of single molecule real-time sequencing technology in the de novo assembly of a eukaryotic genome.</title>
        <authorList>
            <person name="Sakai H."/>
            <person name="Naito K."/>
            <person name="Ogiso-Tanaka E."/>
            <person name="Takahashi Y."/>
            <person name="Iseki K."/>
            <person name="Muto C."/>
            <person name="Satou K."/>
            <person name="Teruya K."/>
            <person name="Shiroma A."/>
            <person name="Shimoji M."/>
            <person name="Hirano T."/>
            <person name="Itoh T."/>
            <person name="Kaga A."/>
            <person name="Tomooka N."/>
        </authorList>
    </citation>
    <scope>NUCLEOTIDE SEQUENCE [LARGE SCALE GENOMIC DNA]</scope>
    <source>
        <strain evidence="2">cv. Shumari</strain>
    </source>
</reference>
<name>A0A0S3SRF7_PHAAN</name>
<organism evidence="1 2">
    <name type="scientific">Vigna angularis var. angularis</name>
    <dbReference type="NCBI Taxonomy" id="157739"/>
    <lineage>
        <taxon>Eukaryota</taxon>
        <taxon>Viridiplantae</taxon>
        <taxon>Streptophyta</taxon>
        <taxon>Embryophyta</taxon>
        <taxon>Tracheophyta</taxon>
        <taxon>Spermatophyta</taxon>
        <taxon>Magnoliopsida</taxon>
        <taxon>eudicotyledons</taxon>
        <taxon>Gunneridae</taxon>
        <taxon>Pentapetalae</taxon>
        <taxon>rosids</taxon>
        <taxon>fabids</taxon>
        <taxon>Fabales</taxon>
        <taxon>Fabaceae</taxon>
        <taxon>Papilionoideae</taxon>
        <taxon>50 kb inversion clade</taxon>
        <taxon>NPAAA clade</taxon>
        <taxon>indigoferoid/millettioid clade</taxon>
        <taxon>Phaseoleae</taxon>
        <taxon>Vigna</taxon>
    </lineage>
</organism>
<dbReference type="EMBL" id="AP015041">
    <property type="protein sequence ID" value="BAT95410.1"/>
    <property type="molecule type" value="Genomic_DNA"/>
</dbReference>
<evidence type="ECO:0000313" key="1">
    <source>
        <dbReference type="EMBL" id="BAT95410.1"/>
    </source>
</evidence>
<keyword evidence="2" id="KW-1185">Reference proteome</keyword>
<protein>
    <submittedName>
        <fullName evidence="1">Uncharacterized protein</fullName>
    </submittedName>
</protein>
<proteinExistence type="predicted"/>
<gene>
    <name evidence="1" type="primary">Vigan.08G212500</name>
    <name evidence="1" type="ORF">VIGAN_08212500</name>
</gene>
<dbReference type="AlphaFoldDB" id="A0A0S3SRF7"/>